<dbReference type="GO" id="GO:0072330">
    <property type="term" value="P:monocarboxylic acid biosynthetic process"/>
    <property type="evidence" value="ECO:0007669"/>
    <property type="project" value="UniProtKB-ARBA"/>
</dbReference>
<dbReference type="InterPro" id="IPR006162">
    <property type="entry name" value="Ppantetheine_attach_site"/>
</dbReference>
<dbReference type="InterPro" id="IPR020806">
    <property type="entry name" value="PKS_PP-bd"/>
</dbReference>
<evidence type="ECO:0000256" key="3">
    <source>
        <dbReference type="ARBA" id="ARBA00022450"/>
    </source>
</evidence>
<dbReference type="Pfam" id="PF00501">
    <property type="entry name" value="AMP-binding"/>
    <property type="match status" value="4"/>
</dbReference>
<dbReference type="NCBIfam" id="NF003417">
    <property type="entry name" value="PRK04813.1"/>
    <property type="match status" value="4"/>
</dbReference>
<comment type="cofactor">
    <cofactor evidence="1">
        <name>pantetheine 4'-phosphate</name>
        <dbReference type="ChEBI" id="CHEBI:47942"/>
    </cofactor>
</comment>
<keyword evidence="3" id="KW-0596">Phosphopantetheine</keyword>
<dbReference type="Gene3D" id="3.30.559.10">
    <property type="entry name" value="Chloramphenicol acetyltransferase-like domain"/>
    <property type="match status" value="4"/>
</dbReference>
<evidence type="ECO:0000313" key="6">
    <source>
        <dbReference type="EMBL" id="MBB6070447.1"/>
    </source>
</evidence>
<dbReference type="CDD" id="cd17646">
    <property type="entry name" value="A_NRPS_AB3403-like"/>
    <property type="match status" value="1"/>
</dbReference>
<dbReference type="GO" id="GO:0005829">
    <property type="term" value="C:cytosol"/>
    <property type="evidence" value="ECO:0007669"/>
    <property type="project" value="TreeGrafter"/>
</dbReference>
<protein>
    <submittedName>
        <fullName evidence="6">Amino acid adenylation domain-containing protein</fullName>
    </submittedName>
</protein>
<dbReference type="FunFam" id="1.10.1200.10:FF:000016">
    <property type="entry name" value="Non-ribosomal peptide synthase"/>
    <property type="match status" value="1"/>
</dbReference>
<dbReference type="GO" id="GO:0003824">
    <property type="term" value="F:catalytic activity"/>
    <property type="evidence" value="ECO:0007669"/>
    <property type="project" value="InterPro"/>
</dbReference>
<feature type="domain" description="Carrier" evidence="5">
    <location>
        <begin position="2076"/>
        <end position="2151"/>
    </location>
</feature>
<organism evidence="6 7">
    <name type="scientific">Longimicrobium terrae</name>
    <dbReference type="NCBI Taxonomy" id="1639882"/>
    <lineage>
        <taxon>Bacteria</taxon>
        <taxon>Pseudomonadati</taxon>
        <taxon>Gemmatimonadota</taxon>
        <taxon>Longimicrobiia</taxon>
        <taxon>Longimicrobiales</taxon>
        <taxon>Longimicrobiaceae</taxon>
        <taxon>Longimicrobium</taxon>
    </lineage>
</organism>
<dbReference type="InterPro" id="IPR000873">
    <property type="entry name" value="AMP-dep_synth/lig_dom"/>
</dbReference>
<feature type="domain" description="Carrier" evidence="5">
    <location>
        <begin position="3139"/>
        <end position="3214"/>
    </location>
</feature>
<dbReference type="FunFam" id="3.40.50.980:FF:000002">
    <property type="entry name" value="Enterobactin synthetase component F"/>
    <property type="match status" value="1"/>
</dbReference>
<dbReference type="FunFam" id="3.40.50.12780:FF:000012">
    <property type="entry name" value="Non-ribosomal peptide synthetase"/>
    <property type="match status" value="3"/>
</dbReference>
<dbReference type="Gene3D" id="1.10.1200.10">
    <property type="entry name" value="ACP-like"/>
    <property type="match status" value="4"/>
</dbReference>
<sequence length="4300" mass="468298">MSSDPTLTNLTLAERRRLLKIALSRDLERKGWELPSIGRTPREERIPLSFAQQRLWFLEQLGDLGSTYHIAKRLRLQGPLNRAALGRALDGIVARHEVLRTTFAQVDGVPEQRIAPADSGFRLEEHDLSGLAEADADAELARLTFQEARARFDLEHGPLVRGRLIRLAEDDHALLVTMHHVVSDGWSTGVFFGELSALYGAYANGTEAALPELPVQYADFSAWQRQWVEGDVLREQSDYWTRTLSGAPELLEVAADRPRPQEIDHTGARVDMMLDAALTAELKALSRRHGATLYMTLLAAWAVVLGRLAGVEDVMLGTPSAGRGRREIERLIGFFVNTLAVRVDLSGAPTVAQLLARVKARVLDGQHHQDIPFEQVVERVDPVRSLSHHPLFQVLFVWQNTSSGEGGPGLPGLAVSGMGGDRLTTAKLDLSLSMWEYDDGIAGGITYSTALFDRETIERYTGYLRRVLEQMAADEGQRVDRLAIMPAEERARVLEEWNRTEADYPRGACIHELIEAQAERTPDATAVVYEGGRLTYGELNAGANRLAHHLRSLGVGPDARVAVCAERGLETMVGLLAVLKAGGAYVPLDPTYPPERLAYMLADGAPAAVLVQRALRDRVEGAGVPVLELDAPAPAWASEADTNPARGALTAEHAAYVIYTSGSTGTPKGVVVPHRAVASQLAWAQRTWSLGAHEAVLQRISLSFDVSVRELFWALAVGARVVMAGPGGANDPAALVEIITREGVGVIHCVPTLLQALLEHPDAGSCTTLTRVMCGGEVLSPALAQRFYERLPGAALYHMYGPTETTVAVTAARARPEALHDRLPLGRPVANTRAYVLDGRGEPVPTGAAGELCIGGAQLARGYLGRPDMTAERFVADPFAGEPGARMYRTGDRARWLPDGTLEFLGRDDHQVKLRGFRVELGEIEARLLGHPAVRETVVLVREDAPGEQRLVAYVVGGEVGADVLRARVSETLPDYMVPAAYVRLDALPLTPNGKVDRGALPSPEGDAYVVRAYEPPAGDVEEILAAIWAEVLGVERVGRRDSFFELGGHSLLAVRVISRVRQALGVQVALGELFTRPVLGDFARGLETGSRAELPPIEPADREGRLPLSFAQQRLWFLERMGGLGNTYHIRSALRLRGALNAAALAGALDDLVARHEALRTAFAEVDGLPEQRIAPADAGFHLVRYDLEGEPDAEAGLRRVMAEEADTPFDLERGPLIRGRLVRLAADDHVLLLTRHHVVSDAWSGGVLFGELSALYAARLDGRDAGLPALPVQYADYAAWQRRWVEGEVLEGQAAYWTRTLDGAPELLELPTDRPRPARQDFAGAVLPVELDDELAESLRALSRRNGTTLFMTVLAGWAAVLGRLSGQAEVVIGTPSANRGRREIEGLIGFFLNTLPLRIGLSGAPTVGELLGRARTAALEAQQNQDIPFEQVVERVQPARSMAYPPVFQVLFAWQSGGAGARALELPGLTLGGVKGPSAAGSSKFDLTLSLREVDGRISGQVEYATALFDRETVERHAGYLRSILHAMAAAEDGRVDRLPMLSQAERWQVVEGWNATDADFPADAAVHELVQAQAARTPEVVALAWDGGTMTYRELNARANRLAHFLAERGVGPDVCVGLCVERSPEMVVGLLAALKAGGAYVPLDPGYPEDRLRYMLEDSAPAVLLTQSALRDRFAGLTVPVFSLDADAAAWTDRPDTDPPRGGLTANHLMYVMYTSGSTGRPKGVMMGHRGVVNRMLWMQAEHGMGPGDILLQKTTYAFDVSVWELFWPLFTGARLLLARPDGHRDPAYLVRTVQEKAVTDIHFVPSMLPLFMEEPGAASCTGLRRVYCSGEALPPALVRRFRELLPDAALLNWYGPTEGGEVSYWYCAPAPPTGDVVPIGFPIANTRLYVLDGQGQPVPRGVAGELFIGGTALGRGYWNRPALTAERFIPNPFGEPGSRLYRTGDLCRWMPDGAVEYLGRNDFQIKIRGFRVELGDIESRLVQHPAVREAALVAREEAPGDWRLVAYYVADEPAPVESLRAHLGEALPEYMVPAAFVHMAAWPLTPTGKLDRKALPAPAGDAFAIRGYEAPVTDTEAVVAGIWAELMRTERVGRHDHFFELGGHSLLAVQVISRVRQVLGVEVELGELFARPVLSDFARELETAARSELPPIDRADRDDRLPLSFAQQRLWFLEQLGGMGAAYHIPLRLRLRGALDREALLHALDGLVARHEALRTTFARVDGIPEQRIAPADAGMRVAEDDLRGREDAEAELGRVTGREMAATFDLEHGPVIRGRLIRMADDDHVLLLTMHHIVSDGWSMGVLSGELAALYAAHRDGRDAGLPALPVQYADYAAWQRRWVEGEVLRDQEEYWTRTLGGAPELLALPTDRPRPARTDHAGAVLGVELDAELTAGLKALSRRHGTTLYMTLMAGWAAVLGRLSGQADVVIGTPAAGRGRREIEGLIGFFVNTLAVRVEMTDAPAVGALLERVKERTLGAQHHQDIPFEQVVERVDPARSLSHAPLFQVMFTWQNTPRGGGISLPGLDVGGVGAEMVDIRAKFDLSLTLREAGDRVVGSLKYATALFDRETVERWAGYLRRVLREMAADEHQSVDRLALLPDEERTRVLEAWNRTDAPYPRELCTHQLFEQQVERTPDAIAVNGEDGTLTYAELNARANRLAHHLIGLGVGPDVLVGLCMERGLEMAAGVLAVLKAGGAYVPLDPDYPADRLRFMVEDSHPAALLSSGVPESLVDGLTEGSAIPVIRIETDAHAWADRPETNPARTDVHPEHLVYCIYTSGSTGRPKGVMNHHGCLVNRLVWGAREWTLGMDDVVLCKTSLSFDGHIREMFLPWSVGARVAMARPGGQRDPDYLVDVIRAEGVTTMNMNASMLLVMLEHPLLERCTSLRQLLVGGEALPGIGLTRLLERLPGTALHITYGPSEAATAMTAMHCGPEQARATVPIGRPTANSRVYLLDAAGGPVPVGVTGELFIGGDSVCRGYLDRPALTAERFVPDPFGTEPGARLYRTGDLGRWLPDGMMEFLGRNDFQVKVRGFRVELGEIEARLREHPGVREVVVIVREDAPGDRRLVAYCLADAAVENAALRAHVGARLPDYMVPATFVRLDALPLTPSGKVDRGALPAPDHASSARAYEAPVGHAEQALAEIWAEVLRVDRVGRQDDFFELGGHSLLAVQVVSRVRQALGVEIALSEVFARPVLGDFALEAGRSARTALPSIERIPRDGAIPLSFAQQRLWFLEQLSDQGNTFHIPHRLRLRGALDRGALLRALDAVVARHEVLRTTFAQTDGIPEQRIAPPDAGFLLREHDLAGTADADAELHRLMVAEAEAPFDLERGPLIRGRLARLADEDYVLMLTMHHIVSDGWSMEVLTREISALYAAFREGRDAGLPALPLQYADYAAWQRRWVEGDVLREQADYWTRTLTGAPELLELPTDRARPARVEPAGARVRMVLDPDETAALKALSRRHGTTLFMTLLSGWAVLLSRLSGQEDVVIGTPMAGRGRQEIEGLIGLFVNTLALRLDVSGPRTVAELLETAKARALEAQQNQDIPFEQVVNLVDPARSLAHNPLFQAMFTWQNVPDGDGVSLAGVAAGRVRGGAVQVQSKYDLSLTLWEADGGIAGGVTFATALFDPATVERWAGYLGRVLREMAADPSQRLDQISFLPDAERALVVEEWNRTEAAYPADSCIHELFEAQAARTPDAVALVSARGERMTYGELNRRANRLAHYLRTRGVGPDVRVGLSVERSTAMVEGLLGIMKAGGVFVPLDPGYPRERLEYMLADSAPAAVLAQGSVMANVAATLSALGRDVPVLELDAAALAWADAPETDLDRGGLTPQHPAYVTYTSGSTGRPKGVPSIHHKALNLIHWYGREFGITDRDAVLLVMSFSFDGTYRNLFAPLFAGGQLHLAAEPFDPAGIVGQIASGGIRLVNCTPSAFQALVEADADGALAGLRTAVLVGEAVQPRKLMELPEPRPELVNLYGPTECSGIVTYHRLAPDLSIYLTEPVPVGRPIPNGRIYLLDRTGSPVPIGVAGEVHIGGTPVGRGYQNAAGQTAEKFIPDTFGEPGARLYRTGDRARWRADGTLEFLGRLDTQVKVRGYRIEPGEIEARLAAHDAVREAVVMVGEDAEGEPRLVAYWLGDAVDAETLRAHLGESLPGYMVPAAYVRVEQWPRTPNGKLDRRALPAPEGDAYATRAYEAPADETEQALAEIWAEVLRVERVGRWDNFFELGGHSLSAVQVVSRVRQVLEVQVALGDLFTRPVLKDFAQEILDAQLAQVDPEEMAQLMAMLRESGAG</sequence>
<reference evidence="6 7" key="1">
    <citation type="submission" date="2020-08" db="EMBL/GenBank/DDBJ databases">
        <title>Genomic Encyclopedia of Type Strains, Phase IV (KMG-IV): sequencing the most valuable type-strain genomes for metagenomic binning, comparative biology and taxonomic classification.</title>
        <authorList>
            <person name="Goeker M."/>
        </authorList>
    </citation>
    <scope>NUCLEOTIDE SEQUENCE [LARGE SCALE GENOMIC DNA]</scope>
    <source>
        <strain evidence="6 7">DSM 29007</strain>
    </source>
</reference>
<dbReference type="Pfam" id="PF00550">
    <property type="entry name" value="PP-binding"/>
    <property type="match status" value="4"/>
</dbReference>
<dbReference type="InterPro" id="IPR001242">
    <property type="entry name" value="Condensation_dom"/>
</dbReference>
<dbReference type="InterPro" id="IPR009081">
    <property type="entry name" value="PP-bd_ACP"/>
</dbReference>
<dbReference type="SUPFAM" id="SSF56801">
    <property type="entry name" value="Acetyl-CoA synthetase-like"/>
    <property type="match status" value="4"/>
</dbReference>
<dbReference type="Gene3D" id="3.30.300.30">
    <property type="match status" value="4"/>
</dbReference>
<dbReference type="Gene3D" id="2.30.38.10">
    <property type="entry name" value="Luciferase, Domain 3"/>
    <property type="match status" value="4"/>
</dbReference>
<dbReference type="InterPro" id="IPR036736">
    <property type="entry name" value="ACP-like_sf"/>
</dbReference>
<dbReference type="Gene3D" id="3.30.559.30">
    <property type="entry name" value="Nonribosomal peptide synthetase, condensation domain"/>
    <property type="match status" value="4"/>
</dbReference>
<feature type="domain" description="Carrier" evidence="5">
    <location>
        <begin position="1016"/>
        <end position="1091"/>
    </location>
</feature>
<dbReference type="InterPro" id="IPR023213">
    <property type="entry name" value="CAT-like_dom_sf"/>
</dbReference>
<evidence type="ECO:0000256" key="4">
    <source>
        <dbReference type="ARBA" id="ARBA00022553"/>
    </source>
</evidence>
<dbReference type="PANTHER" id="PTHR45527">
    <property type="entry name" value="NONRIBOSOMAL PEPTIDE SYNTHETASE"/>
    <property type="match status" value="1"/>
</dbReference>
<dbReference type="Gene3D" id="3.40.50.980">
    <property type="match status" value="8"/>
</dbReference>
<dbReference type="Pfam" id="PF00668">
    <property type="entry name" value="Condensation"/>
    <property type="match status" value="4"/>
</dbReference>
<feature type="domain" description="Carrier" evidence="5">
    <location>
        <begin position="4203"/>
        <end position="4278"/>
    </location>
</feature>
<keyword evidence="4" id="KW-0597">Phosphoprotein</keyword>
<evidence type="ECO:0000313" key="7">
    <source>
        <dbReference type="Proteomes" id="UP000582837"/>
    </source>
</evidence>
<dbReference type="PROSITE" id="PS50075">
    <property type="entry name" value="CARRIER"/>
    <property type="match status" value="4"/>
</dbReference>
<dbReference type="FunFam" id="3.40.50.980:FF:000001">
    <property type="entry name" value="Non-ribosomal peptide synthetase"/>
    <property type="match status" value="4"/>
</dbReference>
<proteinExistence type="inferred from homology"/>
<dbReference type="Proteomes" id="UP000582837">
    <property type="component" value="Unassembled WGS sequence"/>
</dbReference>
<dbReference type="InterPro" id="IPR010071">
    <property type="entry name" value="AA_adenyl_dom"/>
</dbReference>
<dbReference type="InterPro" id="IPR020845">
    <property type="entry name" value="AMP-binding_CS"/>
</dbReference>
<evidence type="ECO:0000256" key="1">
    <source>
        <dbReference type="ARBA" id="ARBA00001957"/>
    </source>
</evidence>
<dbReference type="GO" id="GO:0044550">
    <property type="term" value="P:secondary metabolite biosynthetic process"/>
    <property type="evidence" value="ECO:0007669"/>
    <property type="project" value="UniProtKB-ARBA"/>
</dbReference>
<dbReference type="FunFam" id="1.10.1200.10:FF:000005">
    <property type="entry name" value="Nonribosomal peptide synthetase 1"/>
    <property type="match status" value="3"/>
</dbReference>
<dbReference type="Pfam" id="PF13193">
    <property type="entry name" value="AMP-binding_C"/>
    <property type="match status" value="4"/>
</dbReference>
<dbReference type="FunFam" id="3.30.559.10:FF:000012">
    <property type="entry name" value="Non-ribosomal peptide synthetase"/>
    <property type="match status" value="4"/>
</dbReference>
<dbReference type="PANTHER" id="PTHR45527:SF1">
    <property type="entry name" value="FATTY ACID SYNTHASE"/>
    <property type="match status" value="1"/>
</dbReference>
<evidence type="ECO:0000256" key="2">
    <source>
        <dbReference type="ARBA" id="ARBA00006432"/>
    </source>
</evidence>
<dbReference type="RefSeq" id="WP_170040269.1">
    <property type="nucleotide sequence ID" value="NZ_JABDTL010000002.1"/>
</dbReference>
<dbReference type="EMBL" id="JACHIA010000004">
    <property type="protein sequence ID" value="MBB6070447.1"/>
    <property type="molecule type" value="Genomic_DNA"/>
</dbReference>
<dbReference type="FunFam" id="2.30.38.10:FF:000001">
    <property type="entry name" value="Non-ribosomal peptide synthetase PvdI"/>
    <property type="match status" value="3"/>
</dbReference>
<evidence type="ECO:0000259" key="5">
    <source>
        <dbReference type="PROSITE" id="PS50075"/>
    </source>
</evidence>
<gene>
    <name evidence="6" type="ORF">HNQ61_002066</name>
</gene>
<dbReference type="GO" id="GO:0043041">
    <property type="term" value="P:amino acid activation for nonribosomal peptide biosynthetic process"/>
    <property type="evidence" value="ECO:0007669"/>
    <property type="project" value="TreeGrafter"/>
</dbReference>
<dbReference type="NCBIfam" id="TIGR01733">
    <property type="entry name" value="AA-adenyl-dom"/>
    <property type="match status" value="4"/>
</dbReference>
<dbReference type="PROSITE" id="PS00455">
    <property type="entry name" value="AMP_BINDING"/>
    <property type="match status" value="3"/>
</dbReference>
<keyword evidence="7" id="KW-1185">Reference proteome</keyword>
<comment type="caution">
    <text evidence="6">The sequence shown here is derived from an EMBL/GenBank/DDBJ whole genome shotgun (WGS) entry which is preliminary data.</text>
</comment>
<dbReference type="NCBIfam" id="NF004282">
    <property type="entry name" value="PRK05691.1"/>
    <property type="match status" value="4"/>
</dbReference>
<dbReference type="CDD" id="cd19531">
    <property type="entry name" value="LCL_NRPS-like"/>
    <property type="match status" value="4"/>
</dbReference>
<dbReference type="SUPFAM" id="SSF47336">
    <property type="entry name" value="ACP-like"/>
    <property type="match status" value="4"/>
</dbReference>
<dbReference type="InterPro" id="IPR045851">
    <property type="entry name" value="AMP-bd_C_sf"/>
</dbReference>
<name>A0A841GP59_9BACT</name>
<dbReference type="GO" id="GO:0031177">
    <property type="term" value="F:phosphopantetheine binding"/>
    <property type="evidence" value="ECO:0007669"/>
    <property type="project" value="InterPro"/>
</dbReference>
<dbReference type="SMART" id="SM00823">
    <property type="entry name" value="PKS_PP"/>
    <property type="match status" value="4"/>
</dbReference>
<dbReference type="SUPFAM" id="SSF52777">
    <property type="entry name" value="CoA-dependent acyltransferases"/>
    <property type="match status" value="8"/>
</dbReference>
<dbReference type="InterPro" id="IPR025110">
    <property type="entry name" value="AMP-bd_C"/>
</dbReference>
<accession>A0A841GP59</accession>
<dbReference type="PROSITE" id="PS00012">
    <property type="entry name" value="PHOSPHOPANTETHEINE"/>
    <property type="match status" value="4"/>
</dbReference>
<comment type="similarity">
    <text evidence="2">Belongs to the ATP-dependent AMP-binding enzyme family.</text>
</comment>
<dbReference type="CDD" id="cd05930">
    <property type="entry name" value="A_NRPS"/>
    <property type="match status" value="3"/>
</dbReference>
<dbReference type="FunFam" id="3.30.300.30:FF:000010">
    <property type="entry name" value="Enterobactin synthetase component F"/>
    <property type="match status" value="4"/>
</dbReference>